<keyword evidence="3 9" id="KW-0547">Nucleotide-binding</keyword>
<comment type="function">
    <text evidence="9">Catalyzes the phosphorylation of ribose at O-5 in a reaction requiring ATP and magnesium. The resulting D-ribose-5-phosphate can then be used either for sythesis of nucleotides, histidine, and tryptophan, or as a component of the pentose phosphate pathway.</text>
</comment>
<dbReference type="HAMAP" id="MF_01987">
    <property type="entry name" value="Ribokinase"/>
    <property type="match status" value="1"/>
</dbReference>
<feature type="binding site" evidence="9">
    <location>
        <begin position="9"/>
        <end position="11"/>
    </location>
    <ligand>
        <name>substrate</name>
    </ligand>
</feature>
<dbReference type="PANTHER" id="PTHR10584:SF166">
    <property type="entry name" value="RIBOKINASE"/>
    <property type="match status" value="1"/>
</dbReference>
<keyword evidence="8 9" id="KW-0119">Carbohydrate metabolism</keyword>
<evidence type="ECO:0000256" key="2">
    <source>
        <dbReference type="ARBA" id="ARBA00022723"/>
    </source>
</evidence>
<keyword evidence="5 9" id="KW-0067">ATP-binding</keyword>
<feature type="binding site" evidence="9">
    <location>
        <position position="291"/>
    </location>
    <ligand>
        <name>K(+)</name>
        <dbReference type="ChEBI" id="CHEBI:29103"/>
    </ligand>
</feature>
<comment type="subcellular location">
    <subcellularLocation>
        <location evidence="9">Cytoplasm</location>
    </subcellularLocation>
</comment>
<evidence type="ECO:0000256" key="1">
    <source>
        <dbReference type="ARBA" id="ARBA00022679"/>
    </source>
</evidence>
<feature type="binding site" evidence="9">
    <location>
        <position position="186"/>
    </location>
    <ligand>
        <name>ATP</name>
        <dbReference type="ChEBI" id="CHEBI:30616"/>
    </ligand>
</feature>
<dbReference type="InterPro" id="IPR011611">
    <property type="entry name" value="PfkB_dom"/>
</dbReference>
<keyword evidence="7 9" id="KW-0630">Potassium</keyword>
<evidence type="ECO:0000313" key="12">
    <source>
        <dbReference type="Proteomes" id="UP000332515"/>
    </source>
</evidence>
<dbReference type="Proteomes" id="UP000332515">
    <property type="component" value="Unassembled WGS sequence"/>
</dbReference>
<feature type="binding site" evidence="9">
    <location>
        <position position="250"/>
    </location>
    <ligand>
        <name>K(+)</name>
        <dbReference type="ChEBI" id="CHEBI:29103"/>
    </ligand>
</feature>
<dbReference type="Gene3D" id="3.40.1190.20">
    <property type="match status" value="1"/>
</dbReference>
<evidence type="ECO:0000256" key="6">
    <source>
        <dbReference type="ARBA" id="ARBA00022842"/>
    </source>
</evidence>
<comment type="caution">
    <text evidence="11">The sequence shown here is derived from an EMBL/GenBank/DDBJ whole genome shotgun (WGS) entry which is preliminary data.</text>
</comment>
<dbReference type="GO" id="GO:0004747">
    <property type="term" value="F:ribokinase activity"/>
    <property type="evidence" value="ECO:0007669"/>
    <property type="project" value="UniProtKB-UniRule"/>
</dbReference>
<dbReference type="AlphaFoldDB" id="A0A6A7Y319"/>
<feature type="domain" description="Carbohydrate kinase PfkB" evidence="10">
    <location>
        <begin position="2"/>
        <end position="298"/>
    </location>
</feature>
<dbReference type="GO" id="GO:0019303">
    <property type="term" value="P:D-ribose catabolic process"/>
    <property type="evidence" value="ECO:0007669"/>
    <property type="project" value="UniProtKB-UniRule"/>
</dbReference>
<evidence type="ECO:0000256" key="8">
    <source>
        <dbReference type="ARBA" id="ARBA00023277"/>
    </source>
</evidence>
<dbReference type="EC" id="2.7.1.15" evidence="9"/>
<evidence type="ECO:0000256" key="3">
    <source>
        <dbReference type="ARBA" id="ARBA00022741"/>
    </source>
</evidence>
<evidence type="ECO:0000256" key="4">
    <source>
        <dbReference type="ARBA" id="ARBA00022777"/>
    </source>
</evidence>
<comment type="subunit">
    <text evidence="9">Homodimer.</text>
</comment>
<evidence type="ECO:0000256" key="7">
    <source>
        <dbReference type="ARBA" id="ARBA00022958"/>
    </source>
</evidence>
<feature type="binding site" evidence="9">
    <location>
        <position position="137"/>
    </location>
    <ligand>
        <name>substrate</name>
    </ligand>
</feature>
<comment type="pathway">
    <text evidence="9">Carbohydrate metabolism; D-ribose degradation; D-ribose 5-phosphate from beta-D-ribopyranose: step 2/2.</text>
</comment>
<evidence type="ECO:0000256" key="9">
    <source>
        <dbReference type="HAMAP-Rule" id="MF_01987"/>
    </source>
</evidence>
<dbReference type="Pfam" id="PF00294">
    <property type="entry name" value="PfkB"/>
    <property type="match status" value="1"/>
</dbReference>
<evidence type="ECO:0000256" key="5">
    <source>
        <dbReference type="ARBA" id="ARBA00022840"/>
    </source>
</evidence>
<comment type="activity regulation">
    <text evidence="9">Activated by a monovalent cation that binds near, but not in, the active site. The most likely occupant of the site in vivo is potassium. Ion binding induces a conformational change that may alter substrate affinity.</text>
</comment>
<comment type="catalytic activity">
    <reaction evidence="9">
        <text>D-ribose + ATP = D-ribose 5-phosphate + ADP + H(+)</text>
        <dbReference type="Rhea" id="RHEA:13697"/>
        <dbReference type="ChEBI" id="CHEBI:15378"/>
        <dbReference type="ChEBI" id="CHEBI:30616"/>
        <dbReference type="ChEBI" id="CHEBI:47013"/>
        <dbReference type="ChEBI" id="CHEBI:78346"/>
        <dbReference type="ChEBI" id="CHEBI:456216"/>
        <dbReference type="EC" id="2.7.1.15"/>
    </reaction>
</comment>
<dbReference type="InterPro" id="IPR002139">
    <property type="entry name" value="Ribo/fructo_kinase"/>
</dbReference>
<dbReference type="PRINTS" id="PR00990">
    <property type="entry name" value="RIBOKINASE"/>
</dbReference>
<dbReference type="RefSeq" id="WP_153482247.1">
    <property type="nucleotide sequence ID" value="NZ_VWNA01000001.1"/>
</dbReference>
<sequence length="313" mass="30942">MILVFGSINIDLVAKVAAIPAPGETVLSEGYEKAFGGKGANQAVAAARAGAGLRVRMAGAVGDDGFGREAVGNLAAQKVDTGGVDVVGLPTGCAFITVDARGENAITVGSGANRKVSAEAVSDTVIADTKVLVLQMEVPGRENLAIARRAKAAGATVVLNIAPVASDLPAVLAAELLAVTDVLIANEHEALALEASLALPTSADERAAIAGLARRYALTGIVTLGSKGVLAVEADGRETAVAALPIVPVDTTGAGDTFVGILAVGLARALPLQTALQRAAIGASLACLGFGAQAAMPDAAAIDARIASQVVSG</sequence>
<feature type="active site" description="Proton acceptor" evidence="9">
    <location>
        <position position="256"/>
    </location>
</feature>
<protein>
    <recommendedName>
        <fullName evidence="9">Ribokinase</fullName>
        <shortName evidence="9">RK</shortName>
        <ecNumber evidence="9">2.7.1.15</ecNumber>
    </recommendedName>
</protein>
<dbReference type="UniPathway" id="UPA00916">
    <property type="reaction ID" value="UER00889"/>
</dbReference>
<evidence type="ECO:0000313" key="11">
    <source>
        <dbReference type="EMBL" id="MQT13510.1"/>
    </source>
</evidence>
<evidence type="ECO:0000259" key="10">
    <source>
        <dbReference type="Pfam" id="PF00294"/>
    </source>
</evidence>
<keyword evidence="12" id="KW-1185">Reference proteome</keyword>
<organism evidence="11 12">
    <name type="scientific">Segnochrobactrum spirostomi</name>
    <dbReference type="NCBI Taxonomy" id="2608987"/>
    <lineage>
        <taxon>Bacteria</taxon>
        <taxon>Pseudomonadati</taxon>
        <taxon>Pseudomonadota</taxon>
        <taxon>Alphaproteobacteria</taxon>
        <taxon>Hyphomicrobiales</taxon>
        <taxon>Segnochrobactraceae</taxon>
        <taxon>Segnochrobactrum</taxon>
    </lineage>
</organism>
<dbReference type="EMBL" id="VWNA01000001">
    <property type="protein sequence ID" value="MQT13510.1"/>
    <property type="molecule type" value="Genomic_DNA"/>
</dbReference>
<proteinExistence type="inferred from homology"/>
<feature type="binding site" evidence="9">
    <location>
        <position position="286"/>
    </location>
    <ligand>
        <name>K(+)</name>
        <dbReference type="ChEBI" id="CHEBI:29103"/>
    </ligand>
</feature>
<comment type="cofactor">
    <cofactor evidence="9">
        <name>Mg(2+)</name>
        <dbReference type="ChEBI" id="CHEBI:18420"/>
    </cofactor>
    <text evidence="9">Requires a divalent cation, most likely magnesium in vivo, as an electrophilic catalyst to aid phosphoryl group transfer. It is the chelate of the metal and the nucleotide that is the actual substrate.</text>
</comment>
<dbReference type="GO" id="GO:0046872">
    <property type="term" value="F:metal ion binding"/>
    <property type="evidence" value="ECO:0007669"/>
    <property type="project" value="UniProtKB-KW"/>
</dbReference>
<dbReference type="GO" id="GO:0005829">
    <property type="term" value="C:cytosol"/>
    <property type="evidence" value="ECO:0007669"/>
    <property type="project" value="TreeGrafter"/>
</dbReference>
<dbReference type="InterPro" id="IPR011877">
    <property type="entry name" value="Ribokinase"/>
</dbReference>
<feature type="binding site" evidence="9">
    <location>
        <begin position="37"/>
        <end position="41"/>
    </location>
    <ligand>
        <name>substrate</name>
    </ligand>
</feature>
<reference evidence="11 12" key="1">
    <citation type="submission" date="2019-09" db="EMBL/GenBank/DDBJ databases">
        <title>Segnochrobactrum spirostomi gen. nov., sp. nov., isolated from the ciliate Spirostomum cf. yagiui and description of a novel family, Segnochrobactraceae fam. nov. within the order Rhizobiales of the class Alphaproteobacteria.</title>
        <authorList>
            <person name="Akter S."/>
            <person name="Shazib S.U.A."/>
            <person name="Shin M.K."/>
        </authorList>
    </citation>
    <scope>NUCLEOTIDE SEQUENCE [LARGE SCALE GENOMIC DNA]</scope>
    <source>
        <strain evidence="11 12">Sp-1</strain>
    </source>
</reference>
<keyword evidence="1 9" id="KW-0808">Transferase</keyword>
<gene>
    <name evidence="9" type="primary">rbsK</name>
    <name evidence="11" type="ORF">F0357_12855</name>
</gene>
<feature type="binding site" evidence="9">
    <location>
        <position position="256"/>
    </location>
    <ligand>
        <name>substrate</name>
    </ligand>
</feature>
<feature type="binding site" evidence="9">
    <location>
        <position position="289"/>
    </location>
    <ligand>
        <name>K(+)</name>
        <dbReference type="ChEBI" id="CHEBI:29103"/>
    </ligand>
</feature>
<dbReference type="GO" id="GO:0005524">
    <property type="term" value="F:ATP binding"/>
    <property type="evidence" value="ECO:0007669"/>
    <property type="project" value="UniProtKB-UniRule"/>
</dbReference>
<feature type="binding site" evidence="9">
    <location>
        <begin position="223"/>
        <end position="228"/>
    </location>
    <ligand>
        <name>ATP</name>
        <dbReference type="ChEBI" id="CHEBI:30616"/>
    </ligand>
</feature>
<feature type="binding site" evidence="9">
    <location>
        <position position="252"/>
    </location>
    <ligand>
        <name>K(+)</name>
        <dbReference type="ChEBI" id="CHEBI:29103"/>
    </ligand>
</feature>
<comment type="similarity">
    <text evidence="9">Belongs to the carbohydrate kinase PfkB family. Ribokinase subfamily.</text>
</comment>
<feature type="binding site" evidence="9">
    <location>
        <begin position="255"/>
        <end position="256"/>
    </location>
    <ligand>
        <name>ATP</name>
        <dbReference type="ChEBI" id="CHEBI:30616"/>
    </ligand>
</feature>
<keyword evidence="4 9" id="KW-0418">Kinase</keyword>
<name>A0A6A7Y319_9HYPH</name>
<accession>A0A6A7Y319</accession>
<dbReference type="CDD" id="cd01174">
    <property type="entry name" value="ribokinase"/>
    <property type="match status" value="1"/>
</dbReference>
<dbReference type="SUPFAM" id="SSF53613">
    <property type="entry name" value="Ribokinase-like"/>
    <property type="match status" value="1"/>
</dbReference>
<keyword evidence="6 9" id="KW-0460">Magnesium</keyword>
<dbReference type="PANTHER" id="PTHR10584">
    <property type="entry name" value="SUGAR KINASE"/>
    <property type="match status" value="1"/>
</dbReference>
<keyword evidence="2 9" id="KW-0479">Metal-binding</keyword>
<dbReference type="InterPro" id="IPR029056">
    <property type="entry name" value="Ribokinase-like"/>
</dbReference>
<comment type="caution">
    <text evidence="9">Lacks conserved residue(s) required for the propagation of feature annotation.</text>
</comment>
<keyword evidence="9" id="KW-0963">Cytoplasm</keyword>